<dbReference type="RefSeq" id="WP_188710480.1">
    <property type="nucleotide sequence ID" value="NZ_BMHO01000001.1"/>
</dbReference>
<proteinExistence type="predicted"/>
<dbReference type="AlphaFoldDB" id="A0A916Y0U3"/>
<dbReference type="CDD" id="cd00531">
    <property type="entry name" value="NTF2_like"/>
    <property type="match status" value="1"/>
</dbReference>
<reference evidence="2" key="1">
    <citation type="journal article" date="2014" name="Int. J. Syst. Evol. Microbiol.">
        <title>Complete genome sequence of Corynebacterium casei LMG S-19264T (=DSM 44701T), isolated from a smear-ripened cheese.</title>
        <authorList>
            <consortium name="US DOE Joint Genome Institute (JGI-PGF)"/>
            <person name="Walter F."/>
            <person name="Albersmeier A."/>
            <person name="Kalinowski J."/>
            <person name="Ruckert C."/>
        </authorList>
    </citation>
    <scope>NUCLEOTIDE SEQUENCE</scope>
    <source>
        <strain evidence="2">CGMCC 1.15152</strain>
    </source>
</reference>
<dbReference type="Pfam" id="PF12680">
    <property type="entry name" value="SnoaL_2"/>
    <property type="match status" value="1"/>
</dbReference>
<feature type="domain" description="SnoaL-like" evidence="1">
    <location>
        <begin position="10"/>
        <end position="120"/>
    </location>
</feature>
<comment type="caution">
    <text evidence="2">The sequence shown here is derived from an EMBL/GenBank/DDBJ whole genome shotgun (WGS) entry which is preliminary data.</text>
</comment>
<dbReference type="SUPFAM" id="SSF54427">
    <property type="entry name" value="NTF2-like"/>
    <property type="match status" value="1"/>
</dbReference>
<gene>
    <name evidence="2" type="ORF">GCM10010915_02110</name>
</gene>
<reference evidence="2" key="2">
    <citation type="submission" date="2020-09" db="EMBL/GenBank/DDBJ databases">
        <authorList>
            <person name="Sun Q."/>
            <person name="Zhou Y."/>
        </authorList>
    </citation>
    <scope>NUCLEOTIDE SEQUENCE</scope>
    <source>
        <strain evidence="2">CGMCC 1.15152</strain>
    </source>
</reference>
<dbReference type="InterPro" id="IPR032710">
    <property type="entry name" value="NTF2-like_dom_sf"/>
</dbReference>
<name>A0A916Y0U3_9MICO</name>
<keyword evidence="3" id="KW-1185">Reference proteome</keyword>
<organism evidence="2 3">
    <name type="scientific">Microbacterium faecale</name>
    <dbReference type="NCBI Taxonomy" id="1804630"/>
    <lineage>
        <taxon>Bacteria</taxon>
        <taxon>Bacillati</taxon>
        <taxon>Actinomycetota</taxon>
        <taxon>Actinomycetes</taxon>
        <taxon>Micrococcales</taxon>
        <taxon>Microbacteriaceae</taxon>
        <taxon>Microbacterium</taxon>
    </lineage>
</organism>
<evidence type="ECO:0000313" key="3">
    <source>
        <dbReference type="Proteomes" id="UP000633205"/>
    </source>
</evidence>
<dbReference type="InterPro" id="IPR037401">
    <property type="entry name" value="SnoaL-like"/>
</dbReference>
<evidence type="ECO:0000313" key="2">
    <source>
        <dbReference type="EMBL" id="GGD25680.1"/>
    </source>
</evidence>
<evidence type="ECO:0000259" key="1">
    <source>
        <dbReference type="Pfam" id="PF12680"/>
    </source>
</evidence>
<protein>
    <recommendedName>
        <fullName evidence="1">SnoaL-like domain-containing protein</fullName>
    </recommendedName>
</protein>
<accession>A0A916Y0U3</accession>
<dbReference type="Gene3D" id="3.10.450.50">
    <property type="match status" value="1"/>
</dbReference>
<dbReference type="EMBL" id="BMHO01000001">
    <property type="protein sequence ID" value="GGD25680.1"/>
    <property type="molecule type" value="Genomic_DNA"/>
</dbReference>
<sequence>MSQDPVSMLEKYVEAFNAGDFETLVDFYHDDLYLNVSRGTELRGKQSVVDHYTGVRSMSQRTMTIDRAFSSGNQLAAEFVSEFAFLADDENFPSGPVRAGDKLFVHTFVHYELRDGLIWRGRSATFQRRWERAGQPAGDDD</sequence>
<dbReference type="Proteomes" id="UP000633205">
    <property type="component" value="Unassembled WGS sequence"/>
</dbReference>